<dbReference type="SUPFAM" id="SSF53633">
    <property type="entry name" value="Carbamate kinase-like"/>
    <property type="match status" value="1"/>
</dbReference>
<name>A0AAE0YEJ8_9GAST</name>
<keyword evidence="7 10" id="KW-0067">ATP-binding</keyword>
<feature type="binding site" evidence="10">
    <location>
        <begin position="10"/>
        <end position="14"/>
    </location>
    <ligand>
        <name>ATP</name>
        <dbReference type="ChEBI" id="CHEBI:30616"/>
    </ligand>
</feature>
<keyword evidence="6" id="KW-0418">Kinase</keyword>
<dbReference type="Gene3D" id="3.40.1160.10">
    <property type="entry name" value="Acetylglutamate kinase-like"/>
    <property type="match status" value="1"/>
</dbReference>
<evidence type="ECO:0000256" key="8">
    <source>
        <dbReference type="ARBA" id="ARBA00023229"/>
    </source>
</evidence>
<keyword evidence="8" id="KW-0414">Isoprene biosynthesis</keyword>
<evidence type="ECO:0000256" key="9">
    <source>
        <dbReference type="ARBA" id="ARBA00049063"/>
    </source>
</evidence>
<dbReference type="NCBIfam" id="NF040647">
    <property type="entry name" value="IPPK_Arch"/>
    <property type="match status" value="1"/>
</dbReference>
<feature type="binding site" evidence="10">
    <location>
        <position position="233"/>
    </location>
    <ligand>
        <name>ATP</name>
        <dbReference type="ChEBI" id="CHEBI:30616"/>
    </ligand>
</feature>
<accession>A0AAE0YEJ8</accession>
<reference evidence="13" key="1">
    <citation type="journal article" date="2023" name="G3 (Bethesda)">
        <title>A reference genome for the long-term kleptoplast-retaining sea slug Elysia crispata morphotype clarki.</title>
        <authorList>
            <person name="Eastman K.E."/>
            <person name="Pendleton A.L."/>
            <person name="Shaikh M.A."/>
            <person name="Suttiyut T."/>
            <person name="Ogas R."/>
            <person name="Tomko P."/>
            <person name="Gavelis G."/>
            <person name="Widhalm J.R."/>
            <person name="Wisecaver J.H."/>
        </authorList>
    </citation>
    <scope>NUCLEOTIDE SEQUENCE</scope>
    <source>
        <strain evidence="13">ECLA1</strain>
    </source>
</reference>
<organism evidence="13 14">
    <name type="scientific">Elysia crispata</name>
    <name type="common">lettuce slug</name>
    <dbReference type="NCBI Taxonomy" id="231223"/>
    <lineage>
        <taxon>Eukaryota</taxon>
        <taxon>Metazoa</taxon>
        <taxon>Spiralia</taxon>
        <taxon>Lophotrochozoa</taxon>
        <taxon>Mollusca</taxon>
        <taxon>Gastropoda</taxon>
        <taxon>Heterobranchia</taxon>
        <taxon>Euthyneura</taxon>
        <taxon>Panpulmonata</taxon>
        <taxon>Sacoglossa</taxon>
        <taxon>Placobranchoidea</taxon>
        <taxon>Plakobranchidae</taxon>
        <taxon>Elysia</taxon>
    </lineage>
</organism>
<keyword evidence="4" id="KW-0808">Transferase</keyword>
<sequence length="282" mass="30328">MFPTIDAIIKIGGSAITKKDELETIKTDALQRAAECIRQCRESGATLVVVHGAGSFGHHHARSYEINKGISTSMDQEALEKKLLGFSLTRQSVQKLNQLVVKALVDIGIPAVACPPGSSWRTNKHEPVSWPRDTIGQLLKNNLVPVLHGDGCMDETDGFCILSGDTIIKTLCLSFDVKRAVFLTDVAGVFDRPPCEPDAKLLKSISVNIDGEVNQVIGMSQSKNDVTGGMVLKLNTATKIVSQTQGKCTVLVCAVDSCDSNTICSPEVDVCNAQFTKIVMAK</sequence>
<dbReference type="PANTHER" id="PTHR43654:SF1">
    <property type="entry name" value="ISOPENTENYL PHOSPHATE KINASE"/>
    <property type="match status" value="1"/>
</dbReference>
<dbReference type="PIRSF" id="PIRSF016496">
    <property type="entry name" value="Kin_FomA"/>
    <property type="match status" value="1"/>
</dbReference>
<dbReference type="InterPro" id="IPR001048">
    <property type="entry name" value="Asp/Glu/Uridylate_kinase"/>
</dbReference>
<dbReference type="GO" id="GO:0016301">
    <property type="term" value="F:kinase activity"/>
    <property type="evidence" value="ECO:0007669"/>
    <property type="project" value="UniProtKB-KW"/>
</dbReference>
<dbReference type="GO" id="GO:0102043">
    <property type="term" value="F:isopentenyl phosphate kinase activity"/>
    <property type="evidence" value="ECO:0007669"/>
    <property type="project" value="UniProtKB-EC"/>
</dbReference>
<dbReference type="Proteomes" id="UP001283361">
    <property type="component" value="Unassembled WGS sequence"/>
</dbReference>
<evidence type="ECO:0000313" key="13">
    <source>
        <dbReference type="EMBL" id="KAK3743116.1"/>
    </source>
</evidence>
<evidence type="ECO:0000256" key="6">
    <source>
        <dbReference type="ARBA" id="ARBA00022777"/>
    </source>
</evidence>
<evidence type="ECO:0000256" key="10">
    <source>
        <dbReference type="PIRSR" id="PIRSR016496-1"/>
    </source>
</evidence>
<evidence type="ECO:0000256" key="11">
    <source>
        <dbReference type="PIRSR" id="PIRSR016496-2"/>
    </source>
</evidence>
<proteinExistence type="inferred from homology"/>
<dbReference type="AlphaFoldDB" id="A0AAE0YEJ8"/>
<evidence type="ECO:0000256" key="7">
    <source>
        <dbReference type="ARBA" id="ARBA00022840"/>
    </source>
</evidence>
<dbReference type="EC" id="2.7.4.26" evidence="2"/>
<feature type="binding site" evidence="10">
    <location>
        <position position="185"/>
    </location>
    <ligand>
        <name>ATP</name>
        <dbReference type="ChEBI" id="CHEBI:30616"/>
    </ligand>
</feature>
<dbReference type="GO" id="GO:0005524">
    <property type="term" value="F:ATP binding"/>
    <property type="evidence" value="ECO:0007669"/>
    <property type="project" value="UniProtKB-KW"/>
</dbReference>
<dbReference type="CDD" id="cd04241">
    <property type="entry name" value="AAK_FomA-like"/>
    <property type="match status" value="1"/>
</dbReference>
<evidence type="ECO:0000256" key="4">
    <source>
        <dbReference type="ARBA" id="ARBA00022679"/>
    </source>
</evidence>
<dbReference type="GO" id="GO:0005829">
    <property type="term" value="C:cytosol"/>
    <property type="evidence" value="ECO:0007669"/>
    <property type="project" value="TreeGrafter"/>
</dbReference>
<feature type="site" description="Transition state stabilizer" evidence="11">
    <location>
        <position position="19"/>
    </location>
</feature>
<evidence type="ECO:0000259" key="12">
    <source>
        <dbReference type="Pfam" id="PF00696"/>
    </source>
</evidence>
<dbReference type="GO" id="GO:0016114">
    <property type="term" value="P:terpenoid biosynthetic process"/>
    <property type="evidence" value="ECO:0007669"/>
    <property type="project" value="TreeGrafter"/>
</dbReference>
<feature type="binding site" evidence="10">
    <location>
        <position position="164"/>
    </location>
    <ligand>
        <name>ATP</name>
        <dbReference type="ChEBI" id="CHEBI:30616"/>
    </ligand>
</feature>
<feature type="binding site" evidence="10">
    <location>
        <position position="54"/>
    </location>
    <ligand>
        <name>ATP</name>
        <dbReference type="ChEBI" id="CHEBI:30616"/>
    </ligand>
</feature>
<dbReference type="InterPro" id="IPR036393">
    <property type="entry name" value="AceGlu_kinase-like_sf"/>
</dbReference>
<gene>
    <name evidence="13" type="ORF">RRG08_063978</name>
</gene>
<evidence type="ECO:0000313" key="14">
    <source>
        <dbReference type="Proteomes" id="UP001283361"/>
    </source>
</evidence>
<comment type="caution">
    <text evidence="13">The sequence shown here is derived from an EMBL/GenBank/DDBJ whole genome shotgun (WGS) entry which is preliminary data.</text>
</comment>
<comment type="similarity">
    <text evidence="1">Belongs to the isopentenyl phosphate kinase family.</text>
</comment>
<protein>
    <recommendedName>
        <fullName evidence="3">Isopentenyl phosphate kinase</fullName>
        <ecNumber evidence="2">2.7.4.26</ecNumber>
    </recommendedName>
</protein>
<dbReference type="EMBL" id="JAWDGP010006323">
    <property type="protein sequence ID" value="KAK3743116.1"/>
    <property type="molecule type" value="Genomic_DNA"/>
</dbReference>
<evidence type="ECO:0000256" key="5">
    <source>
        <dbReference type="ARBA" id="ARBA00022741"/>
    </source>
</evidence>
<keyword evidence="5 10" id="KW-0547">Nucleotide-binding</keyword>
<dbReference type="PANTHER" id="PTHR43654">
    <property type="entry name" value="GLUTAMATE 5-KINASE"/>
    <property type="match status" value="1"/>
</dbReference>
<comment type="catalytic activity">
    <reaction evidence="9">
        <text>isopentenyl phosphate + ATP = isopentenyl diphosphate + ADP</text>
        <dbReference type="Rhea" id="RHEA:33963"/>
        <dbReference type="ChEBI" id="CHEBI:30616"/>
        <dbReference type="ChEBI" id="CHEBI:65078"/>
        <dbReference type="ChEBI" id="CHEBI:128769"/>
        <dbReference type="ChEBI" id="CHEBI:456216"/>
        <dbReference type="EC" id="2.7.4.26"/>
    </reaction>
</comment>
<feature type="binding site" evidence="10">
    <location>
        <position position="53"/>
    </location>
    <ligand>
        <name>substrate</name>
    </ligand>
</feature>
<evidence type="ECO:0000256" key="1">
    <source>
        <dbReference type="ARBA" id="ARBA00010540"/>
    </source>
</evidence>
<feature type="binding site" evidence="10">
    <location>
        <position position="229"/>
    </location>
    <ligand>
        <name>ATP</name>
        <dbReference type="ChEBI" id="CHEBI:30616"/>
    </ligand>
</feature>
<feature type="domain" description="Aspartate/glutamate/uridylate kinase" evidence="12">
    <location>
        <begin position="8"/>
        <end position="250"/>
    </location>
</feature>
<keyword evidence="14" id="KW-1185">Reference proteome</keyword>
<evidence type="ECO:0000256" key="2">
    <source>
        <dbReference type="ARBA" id="ARBA00012908"/>
    </source>
</evidence>
<dbReference type="InterPro" id="IPR024192">
    <property type="entry name" value="Fosfomycin_R_FomA-type"/>
</dbReference>
<feature type="binding site" evidence="10">
    <location>
        <position position="58"/>
    </location>
    <ligand>
        <name>substrate</name>
    </ligand>
</feature>
<dbReference type="Pfam" id="PF00696">
    <property type="entry name" value="AA_kinase"/>
    <property type="match status" value="1"/>
</dbReference>
<evidence type="ECO:0000256" key="3">
    <source>
        <dbReference type="ARBA" id="ARBA00017267"/>
    </source>
</evidence>